<protein>
    <recommendedName>
        <fullName evidence="1">DENR N-terminal domain-containing protein</fullName>
    </recommendedName>
</protein>
<sequence length="119" mass="13184">MSESAEELAVDAPVALFRADPSFPLKVTYCGECSLPMEYCEFMPQAAKCRQWWERNFPSEFAKLGLGSTLPSKEVGCVGCVDGEGAAEAFEGVEEEEKKRQKRGVCACLLEKYICMRAL</sequence>
<dbReference type="InterPro" id="IPR048517">
    <property type="entry name" value="DENR_N"/>
</dbReference>
<dbReference type="Pfam" id="PF21023">
    <property type="entry name" value="DENR_N"/>
    <property type="match status" value="1"/>
</dbReference>
<evidence type="ECO:0000259" key="1">
    <source>
        <dbReference type="Pfam" id="PF21023"/>
    </source>
</evidence>
<feature type="domain" description="DENR N-terminal" evidence="1">
    <location>
        <begin position="27"/>
        <end position="63"/>
    </location>
</feature>
<reference evidence="2" key="2">
    <citation type="submission" date="2025-09" db="UniProtKB">
        <authorList>
            <consortium name="Ensembl"/>
        </authorList>
    </citation>
    <scope>IDENTIFICATION</scope>
</reference>
<accession>A0A8C4R5T0</accession>
<dbReference type="PANTHER" id="PTHR12789">
    <property type="entry name" value="DENSITY-REGULATED PROTEIN HOMOLOG"/>
    <property type="match status" value="1"/>
</dbReference>
<dbReference type="PANTHER" id="PTHR12789:SF0">
    <property type="entry name" value="DENSITY-REGULATED PROTEIN"/>
    <property type="match status" value="1"/>
</dbReference>
<dbReference type="GO" id="GO:0002188">
    <property type="term" value="P:translation reinitiation"/>
    <property type="evidence" value="ECO:0007669"/>
    <property type="project" value="TreeGrafter"/>
</dbReference>
<name>A0A8C4R5T0_EPTBU</name>
<proteinExistence type="predicted"/>
<organism evidence="2 3">
    <name type="scientific">Eptatretus burgeri</name>
    <name type="common">Inshore hagfish</name>
    <dbReference type="NCBI Taxonomy" id="7764"/>
    <lineage>
        <taxon>Eukaryota</taxon>
        <taxon>Metazoa</taxon>
        <taxon>Chordata</taxon>
        <taxon>Craniata</taxon>
        <taxon>Vertebrata</taxon>
        <taxon>Cyclostomata</taxon>
        <taxon>Myxini</taxon>
        <taxon>Myxiniformes</taxon>
        <taxon>Myxinidae</taxon>
        <taxon>Eptatretinae</taxon>
        <taxon>Eptatretus</taxon>
    </lineage>
</organism>
<dbReference type="GO" id="GO:0003729">
    <property type="term" value="F:mRNA binding"/>
    <property type="evidence" value="ECO:0007669"/>
    <property type="project" value="TreeGrafter"/>
</dbReference>
<reference evidence="2" key="1">
    <citation type="submission" date="2025-08" db="UniProtKB">
        <authorList>
            <consortium name="Ensembl"/>
        </authorList>
    </citation>
    <scope>IDENTIFICATION</scope>
</reference>
<evidence type="ECO:0000313" key="3">
    <source>
        <dbReference type="Proteomes" id="UP000694388"/>
    </source>
</evidence>
<dbReference type="AlphaFoldDB" id="A0A8C4R5T0"/>
<dbReference type="InterPro" id="IPR050318">
    <property type="entry name" value="DENR/SUI1_TIF"/>
</dbReference>
<dbReference type="OMA" id="LPMEYCE"/>
<dbReference type="GO" id="GO:0001731">
    <property type="term" value="P:formation of translation preinitiation complex"/>
    <property type="evidence" value="ECO:0007669"/>
    <property type="project" value="TreeGrafter"/>
</dbReference>
<keyword evidence="3" id="KW-1185">Reference proteome</keyword>
<dbReference type="Ensembl" id="ENSEBUT00000025344.1">
    <property type="protein sequence ID" value="ENSEBUP00000024768.1"/>
    <property type="gene ID" value="ENSEBUG00000015292.1"/>
</dbReference>
<dbReference type="Proteomes" id="UP000694388">
    <property type="component" value="Unplaced"/>
</dbReference>
<evidence type="ECO:0000313" key="2">
    <source>
        <dbReference type="Ensembl" id="ENSEBUP00000024768.1"/>
    </source>
</evidence>